<keyword evidence="10" id="KW-0472">Membrane</keyword>
<evidence type="ECO:0000256" key="2">
    <source>
        <dbReference type="ARBA" id="ARBA00004236"/>
    </source>
</evidence>
<feature type="transmembrane region" description="Helical" evidence="10">
    <location>
        <begin position="313"/>
        <end position="333"/>
    </location>
</feature>
<dbReference type="SUPFAM" id="SSF47384">
    <property type="entry name" value="Homodimeric domain of signal transducing histidine kinase"/>
    <property type="match status" value="1"/>
</dbReference>
<comment type="subcellular location">
    <subcellularLocation>
        <location evidence="2">Cell membrane</location>
    </subcellularLocation>
</comment>
<dbReference type="InterPro" id="IPR013656">
    <property type="entry name" value="PAS_4"/>
</dbReference>
<dbReference type="Proteomes" id="UP001240150">
    <property type="component" value="Chromosome"/>
</dbReference>
<dbReference type="PRINTS" id="PR00344">
    <property type="entry name" value="BCTRLSENSOR"/>
</dbReference>
<evidence type="ECO:0000256" key="10">
    <source>
        <dbReference type="SAM" id="Phobius"/>
    </source>
</evidence>
<feature type="transmembrane region" description="Helical" evidence="10">
    <location>
        <begin position="120"/>
        <end position="142"/>
    </location>
</feature>
<protein>
    <recommendedName>
        <fullName evidence="8">Sensor-like histidine kinase SenX3</fullName>
        <ecNumber evidence="3">2.7.13.3</ecNumber>
    </recommendedName>
</protein>
<name>A0ABY8WAT1_9ACTN</name>
<dbReference type="Pfam" id="PF00512">
    <property type="entry name" value="HisKA"/>
    <property type="match status" value="1"/>
</dbReference>
<keyword evidence="12" id="KW-0067">ATP-binding</keyword>
<feature type="compositionally biased region" description="Pro residues" evidence="9">
    <location>
        <begin position="184"/>
        <end position="194"/>
    </location>
</feature>
<gene>
    <name evidence="12" type="ORF">ACTOB_006025</name>
</gene>
<dbReference type="Gene3D" id="1.10.287.130">
    <property type="match status" value="1"/>
</dbReference>
<evidence type="ECO:0000256" key="1">
    <source>
        <dbReference type="ARBA" id="ARBA00000085"/>
    </source>
</evidence>
<keyword evidence="13" id="KW-1185">Reference proteome</keyword>
<dbReference type="InterPro" id="IPR036890">
    <property type="entry name" value="HATPase_C_sf"/>
</dbReference>
<evidence type="ECO:0000313" key="12">
    <source>
        <dbReference type="EMBL" id="WIM94025.1"/>
    </source>
</evidence>
<evidence type="ECO:0000256" key="5">
    <source>
        <dbReference type="ARBA" id="ARBA00022679"/>
    </source>
</evidence>
<evidence type="ECO:0000256" key="4">
    <source>
        <dbReference type="ARBA" id="ARBA00022553"/>
    </source>
</evidence>
<reference evidence="12 13" key="1">
    <citation type="submission" date="2023-06" db="EMBL/GenBank/DDBJ databases">
        <authorList>
            <person name="Yushchuk O."/>
            <person name="Binda E."/>
            <person name="Ruckert-Reed C."/>
            <person name="Fedorenko V."/>
            <person name="Kalinowski J."/>
            <person name="Marinelli F."/>
        </authorList>
    </citation>
    <scope>NUCLEOTIDE SEQUENCE [LARGE SCALE GENOMIC DNA]</scope>
    <source>
        <strain evidence="12 13">NRRL 3884</strain>
    </source>
</reference>
<feature type="compositionally biased region" description="Basic and acidic residues" evidence="9">
    <location>
        <begin position="245"/>
        <end position="259"/>
    </location>
</feature>
<keyword evidence="5" id="KW-0808">Transferase</keyword>
<keyword evidence="10" id="KW-0812">Transmembrane</keyword>
<dbReference type="InterPro" id="IPR050351">
    <property type="entry name" value="BphY/WalK/GraS-like"/>
</dbReference>
<dbReference type="SUPFAM" id="SSF55785">
    <property type="entry name" value="PYP-like sensor domain (PAS domain)"/>
    <property type="match status" value="1"/>
</dbReference>
<dbReference type="Pfam" id="PF08448">
    <property type="entry name" value="PAS_4"/>
    <property type="match status" value="1"/>
</dbReference>
<dbReference type="CDD" id="cd00082">
    <property type="entry name" value="HisKA"/>
    <property type="match status" value="1"/>
</dbReference>
<feature type="transmembrane region" description="Helical" evidence="10">
    <location>
        <begin position="79"/>
        <end position="99"/>
    </location>
</feature>
<keyword evidence="4" id="KW-0597">Phosphoprotein</keyword>
<dbReference type="InterPro" id="IPR004358">
    <property type="entry name" value="Sig_transdc_His_kin-like_C"/>
</dbReference>
<dbReference type="PANTHER" id="PTHR42878">
    <property type="entry name" value="TWO-COMPONENT HISTIDINE KINASE"/>
    <property type="match status" value="1"/>
</dbReference>
<dbReference type="SUPFAM" id="SSF55874">
    <property type="entry name" value="ATPase domain of HSP90 chaperone/DNA topoisomerase II/histidine kinase"/>
    <property type="match status" value="1"/>
</dbReference>
<feature type="compositionally biased region" description="Basic and acidic residues" evidence="9">
    <location>
        <begin position="217"/>
        <end position="236"/>
    </location>
</feature>
<comment type="catalytic activity">
    <reaction evidence="1">
        <text>ATP + protein L-histidine = ADP + protein N-phospho-L-histidine.</text>
        <dbReference type="EC" id="2.7.13.3"/>
    </reaction>
</comment>
<proteinExistence type="predicted"/>
<evidence type="ECO:0000256" key="7">
    <source>
        <dbReference type="ARBA" id="ARBA00023012"/>
    </source>
</evidence>
<keyword evidence="7" id="KW-0902">Two-component regulatory system</keyword>
<evidence type="ECO:0000256" key="8">
    <source>
        <dbReference type="ARBA" id="ARBA00039401"/>
    </source>
</evidence>
<dbReference type="InterPro" id="IPR003661">
    <property type="entry name" value="HisK_dim/P_dom"/>
</dbReference>
<keyword evidence="6" id="KW-0418">Kinase</keyword>
<evidence type="ECO:0000256" key="3">
    <source>
        <dbReference type="ARBA" id="ARBA00012438"/>
    </source>
</evidence>
<feature type="domain" description="Histidine kinase" evidence="11">
    <location>
        <begin position="512"/>
        <end position="752"/>
    </location>
</feature>
<dbReference type="Gene3D" id="3.30.450.20">
    <property type="entry name" value="PAS domain"/>
    <property type="match status" value="1"/>
</dbReference>
<feature type="region of interest" description="Disordered" evidence="9">
    <location>
        <begin position="182"/>
        <end position="259"/>
    </location>
</feature>
<evidence type="ECO:0000256" key="9">
    <source>
        <dbReference type="SAM" id="MobiDB-lite"/>
    </source>
</evidence>
<dbReference type="GO" id="GO:0005524">
    <property type="term" value="F:ATP binding"/>
    <property type="evidence" value="ECO:0007669"/>
    <property type="project" value="UniProtKB-KW"/>
</dbReference>
<dbReference type="PROSITE" id="PS50109">
    <property type="entry name" value="HIS_KIN"/>
    <property type="match status" value="1"/>
</dbReference>
<dbReference type="InterPro" id="IPR003594">
    <property type="entry name" value="HATPase_dom"/>
</dbReference>
<dbReference type="Gene3D" id="3.30.565.10">
    <property type="entry name" value="Histidine kinase-like ATPase, C-terminal domain"/>
    <property type="match status" value="1"/>
</dbReference>
<evidence type="ECO:0000313" key="13">
    <source>
        <dbReference type="Proteomes" id="UP001240150"/>
    </source>
</evidence>
<feature type="transmembrane region" description="Helical" evidence="10">
    <location>
        <begin position="345"/>
        <end position="365"/>
    </location>
</feature>
<sequence>MYRRALARTALFTLLYAAAVYAGRKTAMVADGVSLVWPAAGVAVVWYCAIRGAPTRHLDMLLLAVILGVGNWRTGASAAVGVVAGLVGLIQVGIFRWTLRRWRPHLWGAGGTDCLRSPPDLWALFGAGLACSIGANVASLLGRWLVTGSIPVALSVMSVARHMASILIFGAVGIFIGAALSAPSRPPEQRPPGAGPLGAGPLGAEPLEAEPLEAEPLEARAPETRPSEAKAPETRPSETGPSEARPPEARAPEQRTPEPRHAAIWRAAETATILTLSILGQVAAFTLEHRLPLSFMLLGFTVVVGARLRTPWVLLHSLVVSLVAIEYTLLGSGPFAQVGDVSQRAVIVQLFCILATLVGLSLSLARDERRVLLAALAQEKAELETQRRQAAHHADLLTAIIDSMADGLAVIGPDRRVVLHNPAVVTLLGSASGWQGLYHPDGTPFDPRALAGEEVTGVDLLVRNPAVPDGRVVRVTATSLLHPDGTRSAVVLFHDVTAERRHRDELTNFAGVVAHDLLNPLASIEGWTAAAQDVLGDVPEDPNLDQGLAYLARLSRASARMRGLIDGLLAYTTAREAAVAPVRVELNDVVADICLARTDAAVAAGKPEPVFDIGTLPPVQADPVLVRQLLDNLIGNAIKYTAPGVIPTLRISAVLSSVGSSSDRSSSLVGAAAPPGGMVTVRIADNGIGIPEGQHDAIFGNFHRAHAGGGYLGTGLGLAICKRIVERHGGAIAATDNPDGGSCFAFTLPAAVTPATATPPVLSPA</sequence>
<dbReference type="Pfam" id="PF02518">
    <property type="entry name" value="HATPase_c"/>
    <property type="match status" value="1"/>
</dbReference>
<keyword evidence="12" id="KW-0547">Nucleotide-binding</keyword>
<accession>A0ABY8WAT1</accession>
<feature type="compositionally biased region" description="Acidic residues" evidence="9">
    <location>
        <begin position="207"/>
        <end position="216"/>
    </location>
</feature>
<evidence type="ECO:0000259" key="11">
    <source>
        <dbReference type="PROSITE" id="PS50109"/>
    </source>
</evidence>
<feature type="transmembrane region" description="Helical" evidence="10">
    <location>
        <begin position="263"/>
        <end position="285"/>
    </location>
</feature>
<dbReference type="EC" id="2.7.13.3" evidence="3"/>
<feature type="transmembrane region" description="Helical" evidence="10">
    <location>
        <begin position="32"/>
        <end position="50"/>
    </location>
</feature>
<evidence type="ECO:0000256" key="6">
    <source>
        <dbReference type="ARBA" id="ARBA00022777"/>
    </source>
</evidence>
<dbReference type="EMBL" id="CP126980">
    <property type="protein sequence ID" value="WIM94025.1"/>
    <property type="molecule type" value="Genomic_DNA"/>
</dbReference>
<dbReference type="RefSeq" id="WP_284915228.1">
    <property type="nucleotide sequence ID" value="NZ_CP126980.1"/>
</dbReference>
<dbReference type="SMART" id="SM00387">
    <property type="entry name" value="HATPase_c"/>
    <property type="match status" value="1"/>
</dbReference>
<dbReference type="InterPro" id="IPR005467">
    <property type="entry name" value="His_kinase_dom"/>
</dbReference>
<dbReference type="InterPro" id="IPR035965">
    <property type="entry name" value="PAS-like_dom_sf"/>
</dbReference>
<dbReference type="PANTHER" id="PTHR42878:SF15">
    <property type="entry name" value="BACTERIOPHYTOCHROME"/>
    <property type="match status" value="1"/>
</dbReference>
<keyword evidence="10" id="KW-1133">Transmembrane helix</keyword>
<feature type="transmembrane region" description="Helical" evidence="10">
    <location>
        <begin position="291"/>
        <end position="308"/>
    </location>
</feature>
<organism evidence="12 13">
    <name type="scientific">Actinoplanes oblitus</name>
    <dbReference type="NCBI Taxonomy" id="3040509"/>
    <lineage>
        <taxon>Bacteria</taxon>
        <taxon>Bacillati</taxon>
        <taxon>Actinomycetota</taxon>
        <taxon>Actinomycetes</taxon>
        <taxon>Micromonosporales</taxon>
        <taxon>Micromonosporaceae</taxon>
        <taxon>Actinoplanes</taxon>
    </lineage>
</organism>
<dbReference type="SMART" id="SM00388">
    <property type="entry name" value="HisKA"/>
    <property type="match status" value="1"/>
</dbReference>
<feature type="transmembrane region" description="Helical" evidence="10">
    <location>
        <begin position="162"/>
        <end position="182"/>
    </location>
</feature>
<dbReference type="InterPro" id="IPR036097">
    <property type="entry name" value="HisK_dim/P_sf"/>
</dbReference>